<proteinExistence type="predicted"/>
<feature type="chain" id="PRO_5026762583" description="Phytosulfokine-beta" evidence="2">
    <location>
        <begin position="16"/>
        <end position="116"/>
    </location>
</feature>
<evidence type="ECO:0008006" key="4">
    <source>
        <dbReference type="Google" id="ProtNLM"/>
    </source>
</evidence>
<dbReference type="EMBL" id="GILB01005065">
    <property type="protein sequence ID" value="NUU85398.1"/>
    <property type="molecule type" value="Transcribed_RNA"/>
</dbReference>
<organism evidence="3">
    <name type="scientific">Populus davidiana</name>
    <dbReference type="NCBI Taxonomy" id="266767"/>
    <lineage>
        <taxon>Eukaryota</taxon>
        <taxon>Viridiplantae</taxon>
        <taxon>Streptophyta</taxon>
        <taxon>Embryophyta</taxon>
        <taxon>Tracheophyta</taxon>
        <taxon>Spermatophyta</taxon>
        <taxon>Magnoliopsida</taxon>
        <taxon>eudicotyledons</taxon>
        <taxon>Gunneridae</taxon>
        <taxon>Pentapetalae</taxon>
        <taxon>rosids</taxon>
        <taxon>fabids</taxon>
        <taxon>Malpighiales</taxon>
        <taxon>Salicaceae</taxon>
        <taxon>Saliceae</taxon>
        <taxon>Populus</taxon>
    </lineage>
</organism>
<feature type="region of interest" description="Disordered" evidence="1">
    <location>
        <begin position="40"/>
        <end position="89"/>
    </location>
</feature>
<accession>A0A6M2EMF2</accession>
<dbReference type="AlphaFoldDB" id="A0A6M2EMF2"/>
<keyword evidence="2" id="KW-0732">Signal</keyword>
<evidence type="ECO:0000313" key="3">
    <source>
        <dbReference type="EMBL" id="NUU85398.1"/>
    </source>
</evidence>
<protein>
    <recommendedName>
        <fullName evidence="4">Phytosulfokine-beta</fullName>
    </recommendedName>
</protein>
<evidence type="ECO:0000256" key="2">
    <source>
        <dbReference type="SAM" id="SignalP"/>
    </source>
</evidence>
<feature type="signal peptide" evidence="2">
    <location>
        <begin position="1"/>
        <end position="15"/>
    </location>
</feature>
<reference evidence="3" key="1">
    <citation type="submission" date="2020-03" db="EMBL/GenBank/DDBJ databases">
        <authorList>
            <person name="Zhang R."/>
        </authorList>
    </citation>
    <scope>NUCLEOTIDE SEQUENCE</scope>
</reference>
<name>A0A6M2EMF2_9ROSI</name>
<sequence>MKLLHLLLLVMLTTAFYFFSQNISSSSSPSMFFLTGRRSMREQRSMSEQRMSSVTLRDEHENTKVLDEKTEQATIKEDSRQLEYPSSSDNIDDLVYHVDYHGVSTHPTPTPKHPKP</sequence>
<evidence type="ECO:0000256" key="1">
    <source>
        <dbReference type="SAM" id="MobiDB-lite"/>
    </source>
</evidence>
<feature type="compositionally biased region" description="Basic and acidic residues" evidence="1">
    <location>
        <begin position="56"/>
        <end position="81"/>
    </location>
</feature>